<dbReference type="GO" id="GO:0043021">
    <property type="term" value="F:ribonucleoprotein complex binding"/>
    <property type="evidence" value="ECO:0007669"/>
    <property type="project" value="UniProtKB-UniRule"/>
</dbReference>
<evidence type="ECO:0000256" key="7">
    <source>
        <dbReference type="PROSITE-ProRule" id="PRU00221"/>
    </source>
</evidence>
<dbReference type="AlphaFoldDB" id="A0A2J7PTS2"/>
<dbReference type="InterPro" id="IPR015943">
    <property type="entry name" value="WD40/YVTN_repeat-like_dom_sf"/>
</dbReference>
<dbReference type="PANTHER" id="PTHR19855">
    <property type="entry name" value="WD40 REPEAT PROTEIN 12, 37"/>
    <property type="match status" value="1"/>
</dbReference>
<gene>
    <name evidence="9" type="ORF">B7P43_G14777</name>
</gene>
<name>A0A2J7PTS2_9NEOP</name>
<dbReference type="PANTHER" id="PTHR19855:SF11">
    <property type="entry name" value="RIBOSOME BIOGENESIS PROTEIN WDR12"/>
    <property type="match status" value="1"/>
</dbReference>
<dbReference type="GO" id="GO:0030687">
    <property type="term" value="C:preribosome, large subunit precursor"/>
    <property type="evidence" value="ECO:0007669"/>
    <property type="project" value="UniProtKB-UniRule"/>
</dbReference>
<comment type="similarity">
    <text evidence="6">Belongs to the WD repeat WDR12/YTM1 family.</text>
</comment>
<dbReference type="FunFam" id="2.130.10.10:FF:001898">
    <property type="entry name" value="Ribosome biogenesis protein WDR12 homolog"/>
    <property type="match status" value="1"/>
</dbReference>
<feature type="repeat" description="WD" evidence="7">
    <location>
        <begin position="254"/>
        <end position="285"/>
    </location>
</feature>
<evidence type="ECO:0000256" key="1">
    <source>
        <dbReference type="ARBA" id="ARBA00022517"/>
    </source>
</evidence>
<evidence type="ECO:0000256" key="5">
    <source>
        <dbReference type="ARBA" id="ARBA00023242"/>
    </source>
</evidence>
<dbReference type="InParanoid" id="A0A2J7PTS2"/>
<dbReference type="GO" id="GO:0000463">
    <property type="term" value="P:maturation of LSU-rRNA from tricistronic rRNA transcript (SSU-rRNA, 5.8S rRNA, LSU-rRNA)"/>
    <property type="evidence" value="ECO:0007669"/>
    <property type="project" value="UniProtKB-UniRule"/>
</dbReference>
<dbReference type="FunCoup" id="A0A2J7PTS2">
    <property type="interactions" value="1606"/>
</dbReference>
<comment type="subcellular location">
    <subcellularLocation>
        <location evidence="6">Nucleus</location>
        <location evidence="6">Nucleolus</location>
    </subcellularLocation>
    <subcellularLocation>
        <location evidence="6">Nucleus</location>
        <location evidence="6">Nucleoplasm</location>
    </subcellularLocation>
</comment>
<evidence type="ECO:0000256" key="4">
    <source>
        <dbReference type="ARBA" id="ARBA00022737"/>
    </source>
</evidence>
<dbReference type="GO" id="GO:0000466">
    <property type="term" value="P:maturation of 5.8S rRNA from tricistronic rRNA transcript (SSU-rRNA, 5.8S rRNA, LSU-rRNA)"/>
    <property type="evidence" value="ECO:0007669"/>
    <property type="project" value="UniProtKB-UniRule"/>
</dbReference>
<dbReference type="EMBL" id="NEVH01021221">
    <property type="protein sequence ID" value="PNF19730.1"/>
    <property type="molecule type" value="Genomic_DNA"/>
</dbReference>
<dbReference type="InterPro" id="IPR012972">
    <property type="entry name" value="NLE"/>
</dbReference>
<dbReference type="InterPro" id="IPR028599">
    <property type="entry name" value="WDR12/Ytm1"/>
</dbReference>
<keyword evidence="1 6" id="KW-0690">Ribosome biogenesis</keyword>
<dbReference type="InterPro" id="IPR020472">
    <property type="entry name" value="WD40_PAC1"/>
</dbReference>
<evidence type="ECO:0000313" key="10">
    <source>
        <dbReference type="Proteomes" id="UP000235965"/>
    </source>
</evidence>
<keyword evidence="2 6" id="KW-0698">rRNA processing</keyword>
<feature type="repeat" description="WD" evidence="7">
    <location>
        <begin position="188"/>
        <end position="229"/>
    </location>
</feature>
<dbReference type="Pfam" id="PF08154">
    <property type="entry name" value="NLE"/>
    <property type="match status" value="1"/>
</dbReference>
<feature type="repeat" description="WD" evidence="7">
    <location>
        <begin position="383"/>
        <end position="419"/>
    </location>
</feature>
<keyword evidence="3 7" id="KW-0853">WD repeat</keyword>
<dbReference type="STRING" id="105785.A0A2J7PTS2"/>
<evidence type="ECO:0000256" key="6">
    <source>
        <dbReference type="HAMAP-Rule" id="MF_03029"/>
    </source>
</evidence>
<dbReference type="GO" id="GO:0005730">
    <property type="term" value="C:nucleolus"/>
    <property type="evidence" value="ECO:0007669"/>
    <property type="project" value="UniProtKB-SubCell"/>
</dbReference>
<accession>A0A2J7PTS2</accession>
<dbReference type="InterPro" id="IPR001680">
    <property type="entry name" value="WD40_rpt"/>
</dbReference>
<comment type="caution">
    <text evidence="9">The sequence shown here is derived from an EMBL/GenBank/DDBJ whole genome shotgun (WGS) entry which is preliminary data.</text>
</comment>
<keyword evidence="4" id="KW-0677">Repeat</keyword>
<feature type="repeat" description="WD" evidence="7">
    <location>
        <begin position="339"/>
        <end position="375"/>
    </location>
</feature>
<dbReference type="SUPFAM" id="SSF50978">
    <property type="entry name" value="WD40 repeat-like"/>
    <property type="match status" value="1"/>
</dbReference>
<organism evidence="9 10">
    <name type="scientific">Cryptotermes secundus</name>
    <dbReference type="NCBI Taxonomy" id="105785"/>
    <lineage>
        <taxon>Eukaryota</taxon>
        <taxon>Metazoa</taxon>
        <taxon>Ecdysozoa</taxon>
        <taxon>Arthropoda</taxon>
        <taxon>Hexapoda</taxon>
        <taxon>Insecta</taxon>
        <taxon>Pterygota</taxon>
        <taxon>Neoptera</taxon>
        <taxon>Polyneoptera</taxon>
        <taxon>Dictyoptera</taxon>
        <taxon>Blattodea</taxon>
        <taxon>Blattoidea</taxon>
        <taxon>Termitoidae</taxon>
        <taxon>Kalotermitidae</taxon>
        <taxon>Cryptotermitinae</taxon>
        <taxon>Cryptotermes</taxon>
    </lineage>
</organism>
<dbReference type="CDD" id="cd00200">
    <property type="entry name" value="WD40"/>
    <property type="match status" value="1"/>
</dbReference>
<proteinExistence type="inferred from homology"/>
<dbReference type="SMART" id="SM00320">
    <property type="entry name" value="WD40"/>
    <property type="match status" value="7"/>
</dbReference>
<dbReference type="Proteomes" id="UP000235965">
    <property type="component" value="Unassembled WGS sequence"/>
</dbReference>
<evidence type="ECO:0000259" key="8">
    <source>
        <dbReference type="Pfam" id="PF08154"/>
    </source>
</evidence>
<comment type="function">
    <text evidence="6">Required for maturation of ribosomal RNAs and formation of the large ribosomal subunit.</text>
</comment>
<keyword evidence="5 6" id="KW-0539">Nucleus</keyword>
<dbReference type="PRINTS" id="PR00320">
    <property type="entry name" value="GPROTEINBRPT"/>
</dbReference>
<evidence type="ECO:0000256" key="2">
    <source>
        <dbReference type="ARBA" id="ARBA00022552"/>
    </source>
</evidence>
<feature type="repeat" description="WD" evidence="7">
    <location>
        <begin position="139"/>
        <end position="174"/>
    </location>
</feature>
<dbReference type="GO" id="GO:0005654">
    <property type="term" value="C:nucleoplasm"/>
    <property type="evidence" value="ECO:0007669"/>
    <property type="project" value="UniProtKB-SubCell"/>
</dbReference>
<dbReference type="Pfam" id="PF00400">
    <property type="entry name" value="WD40"/>
    <property type="match status" value="7"/>
</dbReference>
<evidence type="ECO:0000256" key="3">
    <source>
        <dbReference type="ARBA" id="ARBA00022574"/>
    </source>
</evidence>
<sequence>MAVQLQVRFITKQRKYAVPNTPFTVPSSVGSNELNSLINELLKGNDPEKCYREIDFDFLVYGEVLRVPLSDHLEEHSISSEVTVDVEYFERVPAPEPHDCLLHDDWVSAVQVRDGWILSGCYDNTLHLWTAKGKHQLTIPGHTGPVKAVAWVTHDDMLATFVSASHDQTAMLWEWNVSTNAVECIHVCRGHERGLECAGVSPCQSRMATGGWDTHLKIWSADIHEKSNEGRESVSKRLKTEHGMSQVRTPLMTLKGHKEAISAVQWTDTSEICTASWDHTLRLWDTVIGGIKSEIVGNKSFFDASWSPLSGMLITASADKHIRLYDPRSNEGSLVKSTFTSHTQWVQSVRWSTIEDHLFISGSYDQQVKLWDSRSPKAPLFDLTGHDGKVLCCDWSKPELIVSGGSDNTLRIFHSNQHK</sequence>
<reference evidence="9 10" key="1">
    <citation type="submission" date="2017-12" db="EMBL/GenBank/DDBJ databases">
        <title>Hemimetabolous genomes reveal molecular basis of termite eusociality.</title>
        <authorList>
            <person name="Harrison M.C."/>
            <person name="Jongepier E."/>
            <person name="Robertson H.M."/>
            <person name="Arning N."/>
            <person name="Bitard-Feildel T."/>
            <person name="Chao H."/>
            <person name="Childers C.P."/>
            <person name="Dinh H."/>
            <person name="Doddapaneni H."/>
            <person name="Dugan S."/>
            <person name="Gowin J."/>
            <person name="Greiner C."/>
            <person name="Han Y."/>
            <person name="Hu H."/>
            <person name="Hughes D.S.T."/>
            <person name="Huylmans A.-K."/>
            <person name="Kemena C."/>
            <person name="Kremer L.P.M."/>
            <person name="Lee S.L."/>
            <person name="Lopez-Ezquerra A."/>
            <person name="Mallet L."/>
            <person name="Monroy-Kuhn J.M."/>
            <person name="Moser A."/>
            <person name="Murali S.C."/>
            <person name="Muzny D.M."/>
            <person name="Otani S."/>
            <person name="Piulachs M.-D."/>
            <person name="Poelchau M."/>
            <person name="Qu J."/>
            <person name="Schaub F."/>
            <person name="Wada-Katsumata A."/>
            <person name="Worley K.C."/>
            <person name="Xie Q."/>
            <person name="Ylla G."/>
            <person name="Poulsen M."/>
            <person name="Gibbs R.A."/>
            <person name="Schal C."/>
            <person name="Richards S."/>
            <person name="Belles X."/>
            <person name="Korb J."/>
            <person name="Bornberg-Bauer E."/>
        </authorList>
    </citation>
    <scope>NUCLEOTIDE SEQUENCE [LARGE SCALE GENOMIC DNA]</scope>
    <source>
        <tissue evidence="9">Whole body</tissue>
    </source>
</reference>
<dbReference type="PROSITE" id="PS50294">
    <property type="entry name" value="WD_REPEATS_REGION"/>
    <property type="match status" value="3"/>
</dbReference>
<dbReference type="OrthoDB" id="10251381at2759"/>
<protein>
    <recommendedName>
        <fullName evidence="6">Ribosome biogenesis protein WDR12 homolog</fullName>
    </recommendedName>
</protein>
<dbReference type="HAMAP" id="MF_03029">
    <property type="entry name" value="WDR12"/>
    <property type="match status" value="1"/>
</dbReference>
<keyword evidence="10" id="KW-1185">Reference proteome</keyword>
<feature type="domain" description="NLE" evidence="8">
    <location>
        <begin position="5"/>
        <end position="73"/>
    </location>
</feature>
<dbReference type="Gene3D" id="2.130.10.10">
    <property type="entry name" value="YVTN repeat-like/Quinoprotein amine dehydrogenase"/>
    <property type="match status" value="2"/>
</dbReference>
<dbReference type="PROSITE" id="PS50082">
    <property type="entry name" value="WD_REPEATS_2"/>
    <property type="match status" value="5"/>
</dbReference>
<dbReference type="InterPro" id="IPR036322">
    <property type="entry name" value="WD40_repeat_dom_sf"/>
</dbReference>
<evidence type="ECO:0000313" key="9">
    <source>
        <dbReference type="EMBL" id="PNF19730.1"/>
    </source>
</evidence>